<keyword evidence="3" id="KW-1185">Reference proteome</keyword>
<evidence type="ECO:0000259" key="1">
    <source>
        <dbReference type="Pfam" id="PF01979"/>
    </source>
</evidence>
<proteinExistence type="predicted"/>
<dbReference type="InterPro" id="IPR006680">
    <property type="entry name" value="Amidohydro-rel"/>
</dbReference>
<name>A0AAW9REK1_9GAMM</name>
<comment type="caution">
    <text evidence="2">The sequence shown here is derived from an EMBL/GenBank/DDBJ whole genome shotgun (WGS) entry which is preliminary data.</text>
</comment>
<dbReference type="Proteomes" id="UP001359886">
    <property type="component" value="Unassembled WGS sequence"/>
</dbReference>
<dbReference type="PANTHER" id="PTHR43135:SF3">
    <property type="entry name" value="ALPHA-D-RIBOSE 1-METHYLPHOSPHONATE 5-TRIPHOSPHATE DIPHOSPHATASE"/>
    <property type="match status" value="1"/>
</dbReference>
<dbReference type="CDD" id="cd01299">
    <property type="entry name" value="Met_dep_hydrolase_A"/>
    <property type="match status" value="1"/>
</dbReference>
<dbReference type="Pfam" id="PF01979">
    <property type="entry name" value="Amidohydro_1"/>
    <property type="match status" value="1"/>
</dbReference>
<feature type="domain" description="Amidohydrolase-related" evidence="1">
    <location>
        <begin position="52"/>
        <end position="400"/>
    </location>
</feature>
<dbReference type="AlphaFoldDB" id="A0AAW9REK1"/>
<protein>
    <submittedName>
        <fullName evidence="2">Amidohydrolase family protein</fullName>
    </submittedName>
</protein>
<dbReference type="Gene3D" id="2.30.40.10">
    <property type="entry name" value="Urease, subunit C, domain 1"/>
    <property type="match status" value="1"/>
</dbReference>
<evidence type="ECO:0000313" key="2">
    <source>
        <dbReference type="EMBL" id="MEJ8567834.1"/>
    </source>
</evidence>
<dbReference type="InterPro" id="IPR051781">
    <property type="entry name" value="Metallo-dep_Hydrolase"/>
</dbReference>
<dbReference type="EMBL" id="JAZHOG010000005">
    <property type="protein sequence ID" value="MEJ8567834.1"/>
    <property type="molecule type" value="Genomic_DNA"/>
</dbReference>
<dbReference type="SUPFAM" id="SSF51338">
    <property type="entry name" value="Composite domain of metallo-dependent hydrolases"/>
    <property type="match status" value="1"/>
</dbReference>
<dbReference type="SUPFAM" id="SSF51556">
    <property type="entry name" value="Metallo-dependent hydrolases"/>
    <property type="match status" value="1"/>
</dbReference>
<evidence type="ECO:0000313" key="3">
    <source>
        <dbReference type="Proteomes" id="UP001359886"/>
    </source>
</evidence>
<gene>
    <name evidence="2" type="ORF">V3330_09380</name>
</gene>
<dbReference type="InterPro" id="IPR011059">
    <property type="entry name" value="Metal-dep_hydrolase_composite"/>
</dbReference>
<dbReference type="PANTHER" id="PTHR43135">
    <property type="entry name" value="ALPHA-D-RIBOSE 1-METHYLPHOSPHONATE 5-TRIPHOSPHATE DIPHOSPHATASE"/>
    <property type="match status" value="1"/>
</dbReference>
<dbReference type="Gene3D" id="3.20.20.140">
    <property type="entry name" value="Metal-dependent hydrolases"/>
    <property type="match status" value="1"/>
</dbReference>
<organism evidence="2 3">
    <name type="scientific">Elongatibacter sediminis</name>
    <dbReference type="NCBI Taxonomy" id="3119006"/>
    <lineage>
        <taxon>Bacteria</taxon>
        <taxon>Pseudomonadati</taxon>
        <taxon>Pseudomonadota</taxon>
        <taxon>Gammaproteobacteria</taxon>
        <taxon>Chromatiales</taxon>
        <taxon>Wenzhouxiangellaceae</taxon>
        <taxon>Elongatibacter</taxon>
    </lineage>
</organism>
<dbReference type="RefSeq" id="WP_354695156.1">
    <property type="nucleotide sequence ID" value="NZ_JAZHOG010000005.1"/>
</dbReference>
<sequence>MLKLTNARIFDGVNEELIENGQVLIENDRIREVSDRPIAADNADVLDCGGRFLMPGLIDLHFHAYSATFDFQWLDRMPKPLLVSYAIKHLSDCLQRGFTTVRDPGGGDIGLHMAIEEGLLDGPRFFYGGKALSQTGGHGDMRLPGHADPCNCAYSGVICRVVDGADEVRKVAREELRRGADHIKVFISGGVASPSDPMWMPQFTEAELAAAVEEARSRRKYVIAHCHTDDGARRCLDVGIRSIDHATEISEETAQRIAQSTETFTVPTLAVLHLGAEHGAEAGMQPQSLAKLNGVREQMLTSIETCRRAGVKIGLGTDVFGTQHHDFQASEFRYRAEVDQPIDILRSATSINAEIMQRKGELGVVAPGALADLIVLDGDPLKDVSVFERYRTEMPVIIKGGQFRRRRL</sequence>
<accession>A0AAW9REK1</accession>
<dbReference type="InterPro" id="IPR032466">
    <property type="entry name" value="Metal_Hydrolase"/>
</dbReference>
<dbReference type="GO" id="GO:0016810">
    <property type="term" value="F:hydrolase activity, acting on carbon-nitrogen (but not peptide) bonds"/>
    <property type="evidence" value="ECO:0007669"/>
    <property type="project" value="InterPro"/>
</dbReference>
<dbReference type="InterPro" id="IPR057744">
    <property type="entry name" value="OTAase-like"/>
</dbReference>
<reference evidence="2 3" key="1">
    <citation type="submission" date="2024-02" db="EMBL/GenBank/DDBJ databases">
        <title>A novel Wenzhouxiangellaceae bacterium, isolated from coastal sediments.</title>
        <authorList>
            <person name="Du Z.-J."/>
            <person name="Ye Y.-Q."/>
            <person name="Zhang X.-Y."/>
        </authorList>
    </citation>
    <scope>NUCLEOTIDE SEQUENCE [LARGE SCALE GENOMIC DNA]</scope>
    <source>
        <strain evidence="2 3">CH-27</strain>
    </source>
</reference>